<dbReference type="InterPro" id="IPR035901">
    <property type="entry name" value="GIY-YIG_endonuc_sf"/>
</dbReference>
<evidence type="ECO:0008006" key="3">
    <source>
        <dbReference type="Google" id="ProtNLM"/>
    </source>
</evidence>
<evidence type="ECO:0000313" key="1">
    <source>
        <dbReference type="EMBL" id="OHT55244.1"/>
    </source>
</evidence>
<dbReference type="Proteomes" id="UP000180113">
    <property type="component" value="Unassembled WGS sequence"/>
</dbReference>
<organism evidence="1 2">
    <name type="scientific">Mycobacteroides chelonae</name>
    <name type="common">Mycobacterium chelonae</name>
    <dbReference type="NCBI Taxonomy" id="1774"/>
    <lineage>
        <taxon>Bacteria</taxon>
        <taxon>Bacillati</taxon>
        <taxon>Actinomycetota</taxon>
        <taxon>Actinomycetes</taxon>
        <taxon>Mycobacteriales</taxon>
        <taxon>Mycobacteriaceae</taxon>
        <taxon>Mycobacteroides</taxon>
    </lineage>
</organism>
<dbReference type="AlphaFoldDB" id="A0AB73M6Z3"/>
<comment type="caution">
    <text evidence="1">The sequence shown here is derived from an EMBL/GenBank/DDBJ whole genome shotgun (WGS) entry which is preliminary data.</text>
</comment>
<evidence type="ECO:0000313" key="2">
    <source>
        <dbReference type="Proteomes" id="UP000180113"/>
    </source>
</evidence>
<name>A0AB73M6Z3_MYCCH</name>
<gene>
    <name evidence="1" type="ORF">BKG62_03485</name>
</gene>
<dbReference type="EMBL" id="MLHW01000001">
    <property type="protein sequence ID" value="OHT55244.1"/>
    <property type="molecule type" value="Genomic_DNA"/>
</dbReference>
<accession>A0AB73M6Z3</accession>
<sequence length="280" mass="32342">MSGEPGALPIPLRGLLGDLNPAECKLHCAVWNGKEHPIDVLARSWEEWVQWSRWRGARDDFNRRYIFAMAREKKATESWLFGGVFEVLGRKTTAHTHSYDLALREDIMAPYIKRLVVRFGLPARITRLNLETYLERMSVGSVLEQPYAGEAFPGHDRIDHSLQELRVVVSQNRPDWRIALEHMKGVYVIHDQVTGAPYVGAAYGGEGIWQRLRRYTETLHGDNVALRALVADKGTDYALQNLRFALLEFWSNRTEDQDVTDRETYWKRVLMSRTFGNNRN</sequence>
<reference evidence="1 2" key="1">
    <citation type="submission" date="2016-10" db="EMBL/GenBank/DDBJ databases">
        <title>Evaluation of Human, Animal and Environmental Mycobacterium chelonae Isolates by Core Genome Phylogenomic Analysis, Targeted Gene Comparison, and Anti-microbial Susceptibility Patterns: A Tale of Mistaken Identities.</title>
        <authorList>
            <person name="Fogelson S.B."/>
            <person name="Camus A.C."/>
            <person name="Lorenz W."/>
            <person name="Vasireddy R."/>
            <person name="Vasireddy S."/>
            <person name="Smith T."/>
            <person name="Brown-Elliott B.A."/>
            <person name="Wallace R.J.Jr."/>
            <person name="Hasan N.A."/>
            <person name="Reischl U."/>
            <person name="Sanchez S."/>
        </authorList>
    </citation>
    <scope>NUCLEOTIDE SEQUENCE [LARGE SCALE GENOMIC DNA]</scope>
    <source>
        <strain evidence="1 2">42895</strain>
    </source>
</reference>
<dbReference type="SUPFAM" id="SSF82771">
    <property type="entry name" value="GIY-YIG endonuclease"/>
    <property type="match status" value="1"/>
</dbReference>
<dbReference type="CDD" id="cd10446">
    <property type="entry name" value="GIY-YIG_unchar_1"/>
    <property type="match status" value="1"/>
</dbReference>
<dbReference type="Gene3D" id="3.40.1440.10">
    <property type="entry name" value="GIY-YIG endonuclease"/>
    <property type="match status" value="1"/>
</dbReference>
<dbReference type="RefSeq" id="WP_030095006.1">
    <property type="nucleotide sequence ID" value="NZ_CP058976.1"/>
</dbReference>
<protein>
    <recommendedName>
        <fullName evidence="3">GIY-YIG domain-containing protein</fullName>
    </recommendedName>
</protein>
<proteinExistence type="predicted"/>